<evidence type="ECO:0000313" key="2">
    <source>
        <dbReference type="EMBL" id="CAE0650610.1"/>
    </source>
</evidence>
<accession>A0A7S4DHW4</accession>
<feature type="compositionally biased region" description="Basic and acidic residues" evidence="1">
    <location>
        <begin position="45"/>
        <end position="82"/>
    </location>
</feature>
<name>A0A7S4DHW4_9EUKA</name>
<dbReference type="AlphaFoldDB" id="A0A7S4DHW4"/>
<feature type="compositionally biased region" description="Low complexity" evidence="1">
    <location>
        <begin position="308"/>
        <end position="329"/>
    </location>
</feature>
<proteinExistence type="predicted"/>
<organism evidence="2">
    <name type="scientific">Lotharella globosa</name>
    <dbReference type="NCBI Taxonomy" id="91324"/>
    <lineage>
        <taxon>Eukaryota</taxon>
        <taxon>Sar</taxon>
        <taxon>Rhizaria</taxon>
        <taxon>Cercozoa</taxon>
        <taxon>Chlorarachniophyceae</taxon>
        <taxon>Lotharella</taxon>
    </lineage>
</organism>
<evidence type="ECO:0000256" key="1">
    <source>
        <dbReference type="SAM" id="MobiDB-lite"/>
    </source>
</evidence>
<feature type="region of interest" description="Disordered" evidence="1">
    <location>
        <begin position="276"/>
        <end position="368"/>
    </location>
</feature>
<feature type="region of interest" description="Disordered" evidence="1">
    <location>
        <begin position="1"/>
        <end position="120"/>
    </location>
</feature>
<dbReference type="EMBL" id="HBIV01006069">
    <property type="protein sequence ID" value="CAE0650610.1"/>
    <property type="molecule type" value="Transcribed_RNA"/>
</dbReference>
<reference evidence="2" key="1">
    <citation type="submission" date="2021-01" db="EMBL/GenBank/DDBJ databases">
        <authorList>
            <person name="Corre E."/>
            <person name="Pelletier E."/>
            <person name="Niang G."/>
            <person name="Scheremetjew M."/>
            <person name="Finn R."/>
            <person name="Kale V."/>
            <person name="Holt S."/>
            <person name="Cochrane G."/>
            <person name="Meng A."/>
            <person name="Brown T."/>
            <person name="Cohen L."/>
        </authorList>
    </citation>
    <scope>NUCLEOTIDE SEQUENCE</scope>
    <source>
        <strain evidence="2">CCCM811</strain>
    </source>
</reference>
<protein>
    <submittedName>
        <fullName evidence="2">Uncharacterized protein</fullName>
    </submittedName>
</protein>
<sequence>MGCGASPGEKKATGEAEGTPGNQQQEQLPGEEKGGQGAASGAPSVDKDPAKPQAGVDRKGNTEQESKDDQDGGYNDKEKKNSEGAAKPKASDQKVGTDKPSGTPPKPSIDDMSKPPEWLTKSNTKKHLSFHAEYKGHYRIPSDPNISMTEYLQIKTEDEYKSFVSTIPLNKIQMKQPAPPSDDALLAFPPIDFQNRMLLVVLRFDSMYKAPVITSVCQTRARTRRYQSGWTPWTTSVTYQHPDIGDTAACSAPEGIGSYHAVVVDRLNTQFNDSRTSPISTGEVQWHNQSKSSNAVSRGGEEAKASGPPAFQQAPQAFQQAQQEFQQAPNHAEIMMEPPALQQAPNPDEMVINEPQMQQAQPGERLFK</sequence>
<feature type="compositionally biased region" description="Polar residues" evidence="1">
    <location>
        <begin position="276"/>
        <end position="296"/>
    </location>
</feature>
<gene>
    <name evidence="2" type="ORF">LGLO00237_LOCUS4402</name>
</gene>